<comment type="caution">
    <text evidence="3">The sequence shown here is derived from an EMBL/GenBank/DDBJ whole genome shotgun (WGS) entry which is preliminary data.</text>
</comment>
<evidence type="ECO:0008006" key="5">
    <source>
        <dbReference type="Google" id="ProtNLM"/>
    </source>
</evidence>
<feature type="chain" id="PRO_5046426574" description="VWFA domain-containing protein" evidence="2">
    <location>
        <begin position="22"/>
        <end position="402"/>
    </location>
</feature>
<dbReference type="InterPro" id="IPR036465">
    <property type="entry name" value="vWFA_dom_sf"/>
</dbReference>
<dbReference type="Gene3D" id="3.40.50.410">
    <property type="entry name" value="von Willebrand factor, type A domain"/>
    <property type="match status" value="1"/>
</dbReference>
<sequence>MTRFRCSCTLLASLLTLPACGDDVGSSGSETVGVTGQPTTNNPTSNSTMTNPTTGSSMSGSEATSNPSGTDSDSDSETSTPTSTGMVDPTNTSGGLPKLDVGVEETTDGGTTGEEVGCRKVDFLFIIDNSGSMGDEQQSLIASFPGFISAIQSQLDEAQDYHIMVIDTDHWVFAGCELICGLFGNTCPVAGLDYTCGTPPLECEDVLGAGVTHPRGLQSSSKDCNFSTGLRYMDITEPDLTSAFACAAQVGTGSTDDPEKPMEAMVQAVAPNGPAFECNAGFLRKDAILVVTFVTDEDDNFGDGSAGNPAGWKASLVAAKKGDEKALVVLGLYGDNDQPNAICPPLVDSSGAEPSPRLREFVDSFGDQGISGSICAPSYDSFFAEAVGLIESTCDDFVPPPM</sequence>
<dbReference type="Proteomes" id="UP001139031">
    <property type="component" value="Unassembled WGS sequence"/>
</dbReference>
<organism evidence="3 4">
    <name type="scientific">Nannocystis pusilla</name>
    <dbReference type="NCBI Taxonomy" id="889268"/>
    <lineage>
        <taxon>Bacteria</taxon>
        <taxon>Pseudomonadati</taxon>
        <taxon>Myxococcota</taxon>
        <taxon>Polyangia</taxon>
        <taxon>Nannocystales</taxon>
        <taxon>Nannocystaceae</taxon>
        <taxon>Nannocystis</taxon>
    </lineage>
</organism>
<evidence type="ECO:0000256" key="2">
    <source>
        <dbReference type="SAM" id="SignalP"/>
    </source>
</evidence>
<evidence type="ECO:0000256" key="1">
    <source>
        <dbReference type="SAM" id="MobiDB-lite"/>
    </source>
</evidence>
<keyword evidence="2" id="KW-0732">Signal</keyword>
<name>A0ABS7TLQ2_9BACT</name>
<keyword evidence="4" id="KW-1185">Reference proteome</keyword>
<feature type="region of interest" description="Disordered" evidence="1">
    <location>
        <begin position="24"/>
        <end position="114"/>
    </location>
</feature>
<evidence type="ECO:0000313" key="3">
    <source>
        <dbReference type="EMBL" id="MBZ5709152.1"/>
    </source>
</evidence>
<protein>
    <recommendedName>
        <fullName evidence="5">VWFA domain-containing protein</fullName>
    </recommendedName>
</protein>
<reference evidence="3" key="1">
    <citation type="submission" date="2021-08" db="EMBL/GenBank/DDBJ databases">
        <authorList>
            <person name="Stevens D.C."/>
        </authorList>
    </citation>
    <scope>NUCLEOTIDE SEQUENCE</scope>
    <source>
        <strain evidence="3">DSM 53165</strain>
    </source>
</reference>
<accession>A0ABS7TLQ2</accession>
<dbReference type="RefSeq" id="WP_224190930.1">
    <property type="nucleotide sequence ID" value="NZ_JAIRAU010000003.1"/>
</dbReference>
<gene>
    <name evidence="3" type="ORF">K7C98_07760</name>
</gene>
<evidence type="ECO:0000313" key="4">
    <source>
        <dbReference type="Proteomes" id="UP001139031"/>
    </source>
</evidence>
<feature type="compositionally biased region" description="Low complexity" evidence="1">
    <location>
        <begin position="24"/>
        <end position="85"/>
    </location>
</feature>
<feature type="signal peptide" evidence="2">
    <location>
        <begin position="1"/>
        <end position="21"/>
    </location>
</feature>
<dbReference type="EMBL" id="JAIRAU010000003">
    <property type="protein sequence ID" value="MBZ5709152.1"/>
    <property type="molecule type" value="Genomic_DNA"/>
</dbReference>
<proteinExistence type="predicted"/>